<dbReference type="InParanoid" id="A0A165P2P2"/>
<reference evidence="3 4" key="1">
    <citation type="journal article" date="2016" name="Mol. Biol. Evol.">
        <title>Comparative Genomics of Early-Diverging Mushroom-Forming Fungi Provides Insights into the Origins of Lignocellulose Decay Capabilities.</title>
        <authorList>
            <person name="Nagy L.G."/>
            <person name="Riley R."/>
            <person name="Tritt A."/>
            <person name="Adam C."/>
            <person name="Daum C."/>
            <person name="Floudas D."/>
            <person name="Sun H."/>
            <person name="Yadav J.S."/>
            <person name="Pangilinan J."/>
            <person name="Larsson K.H."/>
            <person name="Matsuura K."/>
            <person name="Barry K."/>
            <person name="Labutti K."/>
            <person name="Kuo R."/>
            <person name="Ohm R.A."/>
            <person name="Bhattacharya S.S."/>
            <person name="Shirouzu T."/>
            <person name="Yoshinaga Y."/>
            <person name="Martin F.M."/>
            <person name="Grigoriev I.V."/>
            <person name="Hibbett D.S."/>
        </authorList>
    </citation>
    <scope>NUCLEOTIDE SEQUENCE [LARGE SCALE GENOMIC DNA]</scope>
    <source>
        <strain evidence="3 4">HHB14362 ss-1</strain>
    </source>
</reference>
<keyword evidence="4" id="KW-1185">Reference proteome</keyword>
<gene>
    <name evidence="3" type="ORF">NEOLEDRAFT_867546</name>
</gene>
<dbReference type="EMBL" id="KV425620">
    <property type="protein sequence ID" value="KZT20440.1"/>
    <property type="molecule type" value="Genomic_DNA"/>
</dbReference>
<protein>
    <recommendedName>
        <fullName evidence="2">Heterokaryon incompatibility domain-containing protein</fullName>
    </recommendedName>
</protein>
<dbReference type="AlphaFoldDB" id="A0A165P2P2"/>
<accession>A0A165P2P2</accession>
<evidence type="ECO:0000259" key="2">
    <source>
        <dbReference type="Pfam" id="PF06985"/>
    </source>
</evidence>
<organism evidence="3 4">
    <name type="scientific">Neolentinus lepideus HHB14362 ss-1</name>
    <dbReference type="NCBI Taxonomy" id="1314782"/>
    <lineage>
        <taxon>Eukaryota</taxon>
        <taxon>Fungi</taxon>
        <taxon>Dikarya</taxon>
        <taxon>Basidiomycota</taxon>
        <taxon>Agaricomycotina</taxon>
        <taxon>Agaricomycetes</taxon>
        <taxon>Gloeophyllales</taxon>
        <taxon>Gloeophyllaceae</taxon>
        <taxon>Neolentinus</taxon>
    </lineage>
</organism>
<evidence type="ECO:0000256" key="1">
    <source>
        <dbReference type="SAM" id="MobiDB-lite"/>
    </source>
</evidence>
<dbReference type="OrthoDB" id="5418601at2759"/>
<evidence type="ECO:0000313" key="3">
    <source>
        <dbReference type="EMBL" id="KZT20440.1"/>
    </source>
</evidence>
<evidence type="ECO:0000313" key="4">
    <source>
        <dbReference type="Proteomes" id="UP000076761"/>
    </source>
</evidence>
<sequence length="742" mass="83248">MLDSLDVCQPSVTPLEENVSRECGTMNAEDTIRLPRQLLEISDANSSKELAHFHAAGTNPDSAPELEPSELQAHIIAPLSTLTVPTSVMILDSSAGRRGSVTPPEGNVSRECRATGVEIAAGTPVQPLDRADVDSHEQLPGFRGEVEPSTGHGSQLDCAPQPAPPATRTRVPLQDSPAEGWPLHILSPDDASLKCKDLGFEDILGRLNEALAQRLGREIFMTDSGVRQLLERLVYGEEDLDFGGLYARVRNPWLWERDNNVDEQYSELLKLAENFDNPRKHNETNAFISLYGNGLQPWHSWARRLWDLHAHRVVPYHFAFSWGNIDQAFDGQQCYSAVSHSWTSTMADSPRSRAYTPVNAYEWPVPLPTGVTLEAVRNELLNLRQEYVWLDIVCLRQCGGPGEALRAAEWAVDVPTIGSIYQRANRVIRYYNGLGVAFECQGWTGDRHWLHRVWTIQEIQVNSITAGLPEGLTAEDLLEEKNEDGKPFKDYLDPILELEKKMEYSRLGDLEDFFQVFKELQGRTATNPIDKIAAFGSLVYGLGQIPLYAPDTNLERAWDLLLQCMHASILANFLWRICVPGNATYKWRPSWTQLMNEVTENSCLPDKPFAPRTALKDNFIISKWCRFLKGNAWLTCDHTGHSQPMAKVHYSDTVITMLKFSITLGPGKVLEDGAVHLVGNNIQNERNTKGKMVPVFVCLMVCKEVEISQGEIGYEKITVVPVKALDPSIFQAEFEERELTFV</sequence>
<dbReference type="Proteomes" id="UP000076761">
    <property type="component" value="Unassembled WGS sequence"/>
</dbReference>
<dbReference type="InterPro" id="IPR010730">
    <property type="entry name" value="HET"/>
</dbReference>
<feature type="domain" description="Heterokaryon incompatibility" evidence="2">
    <location>
        <begin position="335"/>
        <end position="431"/>
    </location>
</feature>
<proteinExistence type="predicted"/>
<feature type="region of interest" description="Disordered" evidence="1">
    <location>
        <begin position="140"/>
        <end position="174"/>
    </location>
</feature>
<dbReference type="Pfam" id="PF06985">
    <property type="entry name" value="HET"/>
    <property type="match status" value="1"/>
</dbReference>
<name>A0A165P2P2_9AGAM</name>